<feature type="compositionally biased region" description="Polar residues" evidence="1">
    <location>
        <begin position="68"/>
        <end position="83"/>
    </location>
</feature>
<comment type="caution">
    <text evidence="3">The sequence shown here is derived from an EMBL/GenBank/DDBJ whole genome shotgun (WGS) entry which is preliminary data.</text>
</comment>
<dbReference type="EMBL" id="JAOTIF010000061">
    <property type="protein sequence ID" value="MCU7552934.1"/>
    <property type="molecule type" value="Genomic_DNA"/>
</dbReference>
<dbReference type="AlphaFoldDB" id="A0A9X2Y076"/>
<sequence>MKNIIYIACFLTLMVTGFTASAQVYKSADDTVKLNKEFTEVSNDIASLTAKLTIAQNNMPGYKDKANASESNAQDAAVNNSVQADKATKGGGVKEARKAKRASKKAFRGAKDAKSANNDISNQNDRIASLTGELAKKQERLEQLTAMRTFINDQLPKQ</sequence>
<feature type="compositionally biased region" description="Basic and acidic residues" evidence="1">
    <location>
        <begin position="86"/>
        <end position="96"/>
    </location>
</feature>
<evidence type="ECO:0000313" key="3">
    <source>
        <dbReference type="EMBL" id="MCU7552934.1"/>
    </source>
</evidence>
<proteinExistence type="predicted"/>
<dbReference type="Proteomes" id="UP001155483">
    <property type="component" value="Unassembled WGS sequence"/>
</dbReference>
<name>A0A9X2Y076_9BACT</name>
<feature type="region of interest" description="Disordered" evidence="1">
    <location>
        <begin position="63"/>
        <end position="120"/>
    </location>
</feature>
<reference evidence="3" key="2">
    <citation type="submission" date="2023-04" db="EMBL/GenBank/DDBJ databases">
        <title>Paracnuella aquatica gen. nov., sp. nov., a member of the family Chitinophagaceae isolated from a hot spring.</title>
        <authorList>
            <person name="Wang C."/>
        </authorList>
    </citation>
    <scope>NUCLEOTIDE SEQUENCE</scope>
    <source>
        <strain evidence="3">LB-8</strain>
    </source>
</reference>
<protein>
    <recommendedName>
        <fullName evidence="5">SlyB protein</fullName>
    </recommendedName>
</protein>
<keyword evidence="2" id="KW-0732">Signal</keyword>
<evidence type="ECO:0000256" key="1">
    <source>
        <dbReference type="SAM" id="MobiDB-lite"/>
    </source>
</evidence>
<dbReference type="RefSeq" id="WP_279300367.1">
    <property type="nucleotide sequence ID" value="NZ_JAOTIF010000061.1"/>
</dbReference>
<organism evidence="3 4">
    <name type="scientific">Paraflavisolibacter caeni</name>
    <dbReference type="NCBI Taxonomy" id="2982496"/>
    <lineage>
        <taxon>Bacteria</taxon>
        <taxon>Pseudomonadati</taxon>
        <taxon>Bacteroidota</taxon>
        <taxon>Chitinophagia</taxon>
        <taxon>Chitinophagales</taxon>
        <taxon>Chitinophagaceae</taxon>
        <taxon>Paraflavisolibacter</taxon>
    </lineage>
</organism>
<evidence type="ECO:0008006" key="5">
    <source>
        <dbReference type="Google" id="ProtNLM"/>
    </source>
</evidence>
<keyword evidence="4" id="KW-1185">Reference proteome</keyword>
<feature type="compositionally biased region" description="Basic residues" evidence="1">
    <location>
        <begin position="97"/>
        <end position="108"/>
    </location>
</feature>
<feature type="signal peptide" evidence="2">
    <location>
        <begin position="1"/>
        <end position="22"/>
    </location>
</feature>
<accession>A0A9X2Y076</accession>
<evidence type="ECO:0000313" key="4">
    <source>
        <dbReference type="Proteomes" id="UP001155483"/>
    </source>
</evidence>
<feature type="chain" id="PRO_5040798864" description="SlyB protein" evidence="2">
    <location>
        <begin position="23"/>
        <end position="158"/>
    </location>
</feature>
<evidence type="ECO:0000256" key="2">
    <source>
        <dbReference type="SAM" id="SignalP"/>
    </source>
</evidence>
<reference evidence="3" key="1">
    <citation type="submission" date="2022-09" db="EMBL/GenBank/DDBJ databases">
        <authorList>
            <person name="Yuan C."/>
            <person name="Ke Z."/>
        </authorList>
    </citation>
    <scope>NUCLEOTIDE SEQUENCE</scope>
    <source>
        <strain evidence="3">LB-8</strain>
    </source>
</reference>
<gene>
    <name evidence="3" type="ORF">OCK74_27720</name>
</gene>